<dbReference type="InterPro" id="IPR036812">
    <property type="entry name" value="NAD(P)_OxRdtase_dom_sf"/>
</dbReference>
<evidence type="ECO:0000313" key="6">
    <source>
        <dbReference type="Proteomes" id="UP000229459"/>
    </source>
</evidence>
<comment type="caution">
    <text evidence="5">The sequence shown here is derived from an EMBL/GenBank/DDBJ whole genome shotgun (WGS) entry which is preliminary data.</text>
</comment>
<dbReference type="Pfam" id="PF00248">
    <property type="entry name" value="Aldo_ket_red"/>
    <property type="match status" value="1"/>
</dbReference>
<evidence type="ECO:0000256" key="3">
    <source>
        <dbReference type="PIRSR" id="PIRSR000097-3"/>
    </source>
</evidence>
<dbReference type="GO" id="GO:0016491">
    <property type="term" value="F:oxidoreductase activity"/>
    <property type="evidence" value="ECO:0007669"/>
    <property type="project" value="InterPro"/>
</dbReference>
<accession>A0A2H0B4Z9</accession>
<organism evidence="5 6">
    <name type="scientific">Candidatus Beckwithbacteria bacterium CG23_combo_of_CG06-09_8_20_14_all_34_8</name>
    <dbReference type="NCBI Taxonomy" id="1974497"/>
    <lineage>
        <taxon>Bacteria</taxon>
        <taxon>Candidatus Beckwithiibacteriota</taxon>
    </lineage>
</organism>
<dbReference type="PRINTS" id="PR00069">
    <property type="entry name" value="ALDKETRDTASE"/>
</dbReference>
<evidence type="ECO:0000259" key="4">
    <source>
        <dbReference type="Pfam" id="PF00248"/>
    </source>
</evidence>
<evidence type="ECO:0000256" key="1">
    <source>
        <dbReference type="PIRSR" id="PIRSR000097-1"/>
    </source>
</evidence>
<sequence>IRNAIDNGITHIDTAQNYAQGHAEELVGKAIKNYEREKLFIVTKLHKANLAYKDVLSSFADSLQRLNSSYVDLLLIHSPNLDIPLKDTISAMNKLVTNGSVKYIGVSNFALPRLKQAQELSKYPIVTNQVHYNLIYREPERTGLLEYCQQNDVILTAWRPLQKGVLLEKETEIVNEMCRKYQKTPAQIAINWLTSQKNVVTLSKMENQQHLEENLGAIGWNLSDSDTVRLDKDFPNQQDVSDRVPLV</sequence>
<dbReference type="PROSITE" id="PS00062">
    <property type="entry name" value="ALDOKETO_REDUCTASE_2"/>
    <property type="match status" value="1"/>
</dbReference>
<dbReference type="InterPro" id="IPR023210">
    <property type="entry name" value="NADP_OxRdtase_dom"/>
</dbReference>
<feature type="domain" description="NADP-dependent oxidoreductase" evidence="4">
    <location>
        <begin position="2"/>
        <end position="232"/>
    </location>
</feature>
<evidence type="ECO:0000256" key="2">
    <source>
        <dbReference type="PIRSR" id="PIRSR000097-2"/>
    </source>
</evidence>
<feature type="site" description="Lowers pKa of active site Tyr" evidence="3">
    <location>
        <position position="44"/>
    </location>
</feature>
<dbReference type="CDD" id="cd19072">
    <property type="entry name" value="AKR_AKR3F1-like"/>
    <property type="match status" value="1"/>
</dbReference>
<dbReference type="Proteomes" id="UP000229459">
    <property type="component" value="Unassembled WGS sequence"/>
</dbReference>
<dbReference type="InterPro" id="IPR018170">
    <property type="entry name" value="Aldo/ket_reductase_CS"/>
</dbReference>
<reference evidence="5 6" key="1">
    <citation type="submission" date="2017-09" db="EMBL/GenBank/DDBJ databases">
        <title>Depth-based differentiation of microbial function through sediment-hosted aquifers and enrichment of novel symbionts in the deep terrestrial subsurface.</title>
        <authorList>
            <person name="Probst A.J."/>
            <person name="Ladd B."/>
            <person name="Jarett J.K."/>
            <person name="Geller-Mcgrath D.E."/>
            <person name="Sieber C.M."/>
            <person name="Emerson J.B."/>
            <person name="Anantharaman K."/>
            <person name="Thomas B.C."/>
            <person name="Malmstrom R."/>
            <person name="Stieglmeier M."/>
            <person name="Klingl A."/>
            <person name="Woyke T."/>
            <person name="Ryan C.M."/>
            <person name="Banfield J.F."/>
        </authorList>
    </citation>
    <scope>NUCLEOTIDE SEQUENCE [LARGE SCALE GENOMIC DNA]</scope>
    <source>
        <strain evidence="5">CG23_combo_of_CG06-09_8_20_14_all_34_8</strain>
    </source>
</reference>
<dbReference type="InterPro" id="IPR020471">
    <property type="entry name" value="AKR"/>
</dbReference>
<proteinExistence type="predicted"/>
<protein>
    <submittedName>
        <fullName evidence="5">Aldo/keto reductase</fullName>
    </submittedName>
</protein>
<dbReference type="PIRSF" id="PIRSF000097">
    <property type="entry name" value="AKR"/>
    <property type="match status" value="1"/>
</dbReference>
<dbReference type="SUPFAM" id="SSF51430">
    <property type="entry name" value="NAD(P)-linked oxidoreductase"/>
    <property type="match status" value="1"/>
</dbReference>
<feature type="binding site" evidence="2">
    <location>
        <position position="77"/>
    </location>
    <ligand>
        <name>substrate</name>
    </ligand>
</feature>
<dbReference type="EMBL" id="PCSR01000116">
    <property type="protein sequence ID" value="PIP52732.1"/>
    <property type="molecule type" value="Genomic_DNA"/>
</dbReference>
<dbReference type="PANTHER" id="PTHR43638">
    <property type="entry name" value="OXIDOREDUCTASE, ALDO/KETO REDUCTASE FAMILY PROTEIN"/>
    <property type="match status" value="1"/>
</dbReference>
<dbReference type="PANTHER" id="PTHR43638:SF3">
    <property type="entry name" value="ALDEHYDE REDUCTASE"/>
    <property type="match status" value="1"/>
</dbReference>
<gene>
    <name evidence="5" type="ORF">COX08_04835</name>
</gene>
<dbReference type="AlphaFoldDB" id="A0A2H0B4Z9"/>
<feature type="active site" description="Proton donor" evidence="1">
    <location>
        <position position="18"/>
    </location>
</feature>
<name>A0A2H0B4Z9_9BACT</name>
<evidence type="ECO:0000313" key="5">
    <source>
        <dbReference type="EMBL" id="PIP52732.1"/>
    </source>
</evidence>
<dbReference type="Gene3D" id="3.20.20.100">
    <property type="entry name" value="NADP-dependent oxidoreductase domain"/>
    <property type="match status" value="1"/>
</dbReference>
<feature type="non-terminal residue" evidence="5">
    <location>
        <position position="1"/>
    </location>
</feature>